<name>A0A8I2C163_BRAEL</name>
<protein>
    <submittedName>
        <fullName evidence="2">Uncharacterized protein</fullName>
    </submittedName>
</protein>
<gene>
    <name evidence="2" type="ORF">JOH49_000807</name>
</gene>
<dbReference type="EMBL" id="JAFICZ010000001">
    <property type="protein sequence ID" value="MBP1291054.1"/>
    <property type="molecule type" value="Genomic_DNA"/>
</dbReference>
<evidence type="ECO:0000256" key="1">
    <source>
        <dbReference type="SAM" id="Phobius"/>
    </source>
</evidence>
<evidence type="ECO:0000313" key="2">
    <source>
        <dbReference type="EMBL" id="MBP1291054.1"/>
    </source>
</evidence>
<sequence>MYVCPMNWDLLYFRLSLVWMAITAAMLIYVLVA</sequence>
<reference evidence="2" key="1">
    <citation type="submission" date="2021-02" db="EMBL/GenBank/DDBJ databases">
        <title>Genomic Encyclopedia of Type Strains, Phase IV (KMG-V): Genome sequencing to study the core and pangenomes of soil and plant-associated prokaryotes.</title>
        <authorList>
            <person name="Whitman W."/>
        </authorList>
    </citation>
    <scope>NUCLEOTIDE SEQUENCE</scope>
    <source>
        <strain evidence="2">USDA 406</strain>
    </source>
</reference>
<keyword evidence="1" id="KW-0812">Transmembrane</keyword>
<evidence type="ECO:0000313" key="3">
    <source>
        <dbReference type="Proteomes" id="UP000673383"/>
    </source>
</evidence>
<keyword evidence="1" id="KW-0472">Membrane</keyword>
<accession>A0A8I2C163</accession>
<feature type="transmembrane region" description="Helical" evidence="1">
    <location>
        <begin position="12"/>
        <end position="32"/>
    </location>
</feature>
<dbReference type="Proteomes" id="UP000673383">
    <property type="component" value="Unassembled WGS sequence"/>
</dbReference>
<comment type="caution">
    <text evidence="2">The sequence shown here is derived from an EMBL/GenBank/DDBJ whole genome shotgun (WGS) entry which is preliminary data.</text>
</comment>
<keyword evidence="1" id="KW-1133">Transmembrane helix</keyword>
<organism evidence="2 3">
    <name type="scientific">Bradyrhizobium elkanii</name>
    <dbReference type="NCBI Taxonomy" id="29448"/>
    <lineage>
        <taxon>Bacteria</taxon>
        <taxon>Pseudomonadati</taxon>
        <taxon>Pseudomonadota</taxon>
        <taxon>Alphaproteobacteria</taxon>
        <taxon>Hyphomicrobiales</taxon>
        <taxon>Nitrobacteraceae</taxon>
        <taxon>Bradyrhizobium</taxon>
    </lineage>
</organism>
<dbReference type="AlphaFoldDB" id="A0A8I2C163"/>
<proteinExistence type="predicted"/>